<comment type="catalytic activity">
    <reaction evidence="4">
        <text>O-phospho-L-tyrosyl-[protein] + H2O = L-tyrosyl-[protein] + phosphate</text>
        <dbReference type="Rhea" id="RHEA:10684"/>
        <dbReference type="Rhea" id="RHEA-COMP:10136"/>
        <dbReference type="Rhea" id="RHEA-COMP:20101"/>
        <dbReference type="ChEBI" id="CHEBI:15377"/>
        <dbReference type="ChEBI" id="CHEBI:43474"/>
        <dbReference type="ChEBI" id="CHEBI:46858"/>
        <dbReference type="ChEBI" id="CHEBI:61978"/>
        <dbReference type="EC" id="3.1.3.48"/>
    </reaction>
</comment>
<accession>A0ABS3EVC7</accession>
<evidence type="ECO:0000313" key="6">
    <source>
        <dbReference type="Proteomes" id="UP000664163"/>
    </source>
</evidence>
<evidence type="ECO:0000256" key="2">
    <source>
        <dbReference type="ARBA" id="ARBA00013064"/>
    </source>
</evidence>
<gene>
    <name evidence="5" type="ORF">J0X13_06355</name>
</gene>
<comment type="similarity">
    <text evidence="1">Belongs to the metallo-dependent hydrolases superfamily. CpsB/CapC family.</text>
</comment>
<dbReference type="InterPro" id="IPR016667">
    <property type="entry name" value="Caps_polysacc_synth_CpsB/CapC"/>
</dbReference>
<reference evidence="5 6" key="1">
    <citation type="submission" date="2021-03" db="EMBL/GenBank/DDBJ databases">
        <title>Muricauda sp. CAU 1631 isolated from Incheon.</title>
        <authorList>
            <person name="Kim W."/>
        </authorList>
    </citation>
    <scope>NUCLEOTIDE SEQUENCE [LARGE SCALE GENOMIC DNA]</scope>
    <source>
        <strain evidence="5 6">CAU 1631</strain>
    </source>
</reference>
<dbReference type="InterPro" id="IPR016195">
    <property type="entry name" value="Pol/histidinol_Pase-like"/>
</dbReference>
<sequence length="247" mass="28441">MFSFFERKIYLADYLHGLVDIHNHLLPGIDDGAKTVDESIALLDGFAAFGATNFICTPHIMHNHYDNSPKTIGDAYNELTFELKRKGLLDFKIDCAAEHMIDDNFENILENQKVMPLKDEYLLIEMSYLQPSFNFDTAVEQIAKHRFFPILAHPERYMYYHGKYGKYPSMKSNGILFQLNLLSLSSESYGLEVHKMAEKLLKDGLIDFVGTDVHNLRQLGLLKEIKLSKKILNLLLPNIENTIQAFY</sequence>
<evidence type="ECO:0000256" key="1">
    <source>
        <dbReference type="ARBA" id="ARBA00005750"/>
    </source>
</evidence>
<dbReference type="Pfam" id="PF19567">
    <property type="entry name" value="CpsB_CapC"/>
    <property type="match status" value="1"/>
</dbReference>
<dbReference type="PANTHER" id="PTHR39181:SF1">
    <property type="entry name" value="TYROSINE-PROTEIN PHOSPHATASE YWQE"/>
    <property type="match status" value="1"/>
</dbReference>
<comment type="caution">
    <text evidence="5">The sequence shown here is derived from an EMBL/GenBank/DDBJ whole genome shotgun (WGS) entry which is preliminary data.</text>
</comment>
<evidence type="ECO:0000256" key="4">
    <source>
        <dbReference type="ARBA" id="ARBA00051722"/>
    </source>
</evidence>
<dbReference type="EC" id="3.1.3.48" evidence="2"/>
<name>A0ABS3EVC7_9FLAO</name>
<evidence type="ECO:0000256" key="3">
    <source>
        <dbReference type="ARBA" id="ARBA00022801"/>
    </source>
</evidence>
<keyword evidence="6" id="KW-1185">Reference proteome</keyword>
<keyword evidence="3" id="KW-0378">Hydrolase</keyword>
<dbReference type="PIRSF" id="PIRSF016557">
    <property type="entry name" value="Caps_synth_CpsB"/>
    <property type="match status" value="1"/>
</dbReference>
<protein>
    <recommendedName>
        <fullName evidence="2">protein-tyrosine-phosphatase</fullName>
        <ecNumber evidence="2">3.1.3.48</ecNumber>
    </recommendedName>
</protein>
<proteinExistence type="inferred from homology"/>
<dbReference type="RefSeq" id="WP_207070582.1">
    <property type="nucleotide sequence ID" value="NZ_JAFLND010000001.1"/>
</dbReference>
<organism evidence="5 6">
    <name type="scientific">[Muricauda] lutisoli</name>
    <dbReference type="NCBI Taxonomy" id="2816035"/>
    <lineage>
        <taxon>Bacteria</taxon>
        <taxon>Pseudomonadati</taxon>
        <taxon>Bacteroidota</taxon>
        <taxon>Flavobacteriia</taxon>
        <taxon>Flavobacteriales</taxon>
        <taxon>Flavobacteriaceae</taxon>
        <taxon>Allomuricauda</taxon>
    </lineage>
</organism>
<dbReference type="SUPFAM" id="SSF89550">
    <property type="entry name" value="PHP domain-like"/>
    <property type="match status" value="1"/>
</dbReference>
<dbReference type="Proteomes" id="UP000664163">
    <property type="component" value="Unassembled WGS sequence"/>
</dbReference>
<dbReference type="EMBL" id="JAFLND010000001">
    <property type="protein sequence ID" value="MBO0330163.1"/>
    <property type="molecule type" value="Genomic_DNA"/>
</dbReference>
<dbReference type="PANTHER" id="PTHR39181">
    <property type="entry name" value="TYROSINE-PROTEIN PHOSPHATASE YWQE"/>
    <property type="match status" value="1"/>
</dbReference>
<evidence type="ECO:0000313" key="5">
    <source>
        <dbReference type="EMBL" id="MBO0330163.1"/>
    </source>
</evidence>
<dbReference type="Gene3D" id="3.20.20.140">
    <property type="entry name" value="Metal-dependent hydrolases"/>
    <property type="match status" value="1"/>
</dbReference>